<sequence length="368" mass="43234">MYLFLLLYLWLFVVLESSQKFSYYKKFSFLLSSFILFLVIGCRWETGTDWNSYLLLFQEIKIDLSFLLMANSFDVGYLFFNAIIRVFTDNYVLFLLINSGITIFLLSKLLNKISPYPNLSLFFFYTNFMISHFMGSNRRMMSLVFVLWMFYFIYQNKKKWYTIYWGLAFAFHRSALVNIVSVFVSRKIFSLQRTIFFLILALLIGVFQLPIKMMEYAGKLLSTIINNPIVDKMLVYSDTEDAAMTYSTGSLLLSTTLAVIKRSILLSFYIYVFKKSKVDPMTCFFYNLYVIGFIGYLCFIGSFFQILTTYFALIEIVLVARIYSYTSGRLKTVFCLVLGLYGFLQLVNALSIYPDLYIPYTPFWAFIN</sequence>
<reference evidence="2 3" key="1">
    <citation type="submission" date="2018-08" db="EMBL/GenBank/DDBJ databases">
        <title>A genome reference for cultivated species of the human gut microbiota.</title>
        <authorList>
            <person name="Zou Y."/>
            <person name="Xue W."/>
            <person name="Luo G."/>
        </authorList>
    </citation>
    <scope>NUCLEOTIDE SEQUENCE [LARGE SCALE GENOMIC DNA]</scope>
    <source>
        <strain evidence="2 3">OF01-1</strain>
    </source>
</reference>
<evidence type="ECO:0000313" key="3">
    <source>
        <dbReference type="Proteomes" id="UP000284614"/>
    </source>
</evidence>
<feature type="transmembrane region" description="Helical" evidence="1">
    <location>
        <begin position="90"/>
        <end position="110"/>
    </location>
</feature>
<dbReference type="Pfam" id="PF14897">
    <property type="entry name" value="EpsG"/>
    <property type="match status" value="1"/>
</dbReference>
<keyword evidence="1" id="KW-0812">Transmembrane</keyword>
<protein>
    <submittedName>
        <fullName evidence="2">EpsG family protein</fullName>
    </submittedName>
</protein>
<feature type="transmembrane region" description="Helical" evidence="1">
    <location>
        <begin position="122"/>
        <end position="151"/>
    </location>
</feature>
<accession>A0A413K0S7</accession>
<dbReference type="Proteomes" id="UP000284614">
    <property type="component" value="Unassembled WGS sequence"/>
</dbReference>
<keyword evidence="1" id="KW-1133">Transmembrane helix</keyword>
<name>A0A413K0S7_BACFG</name>
<feature type="transmembrane region" description="Helical" evidence="1">
    <location>
        <begin position="251"/>
        <end position="272"/>
    </location>
</feature>
<keyword evidence="1" id="KW-0472">Membrane</keyword>
<evidence type="ECO:0000256" key="1">
    <source>
        <dbReference type="SAM" id="Phobius"/>
    </source>
</evidence>
<feature type="transmembrane region" description="Helical" evidence="1">
    <location>
        <begin position="64"/>
        <end position="84"/>
    </location>
</feature>
<feature type="transmembrane region" description="Helical" evidence="1">
    <location>
        <begin position="310"/>
        <end position="326"/>
    </location>
</feature>
<feature type="transmembrane region" description="Helical" evidence="1">
    <location>
        <begin position="27"/>
        <end position="44"/>
    </location>
</feature>
<gene>
    <name evidence="2" type="ORF">DXA27_08910</name>
</gene>
<dbReference type="InterPro" id="IPR049458">
    <property type="entry name" value="EpsG-like"/>
</dbReference>
<dbReference type="EMBL" id="QSDG01000006">
    <property type="protein sequence ID" value="RGY69502.1"/>
    <property type="molecule type" value="Genomic_DNA"/>
</dbReference>
<proteinExistence type="predicted"/>
<feature type="transmembrane region" description="Helical" evidence="1">
    <location>
        <begin position="333"/>
        <end position="353"/>
    </location>
</feature>
<dbReference type="AlphaFoldDB" id="A0A413K0S7"/>
<feature type="transmembrane region" description="Helical" evidence="1">
    <location>
        <begin position="195"/>
        <end position="211"/>
    </location>
</feature>
<organism evidence="2 3">
    <name type="scientific">Bacteroides fragilis</name>
    <dbReference type="NCBI Taxonomy" id="817"/>
    <lineage>
        <taxon>Bacteria</taxon>
        <taxon>Pseudomonadati</taxon>
        <taxon>Bacteroidota</taxon>
        <taxon>Bacteroidia</taxon>
        <taxon>Bacteroidales</taxon>
        <taxon>Bacteroidaceae</taxon>
        <taxon>Bacteroides</taxon>
    </lineage>
</organism>
<evidence type="ECO:0000313" key="2">
    <source>
        <dbReference type="EMBL" id="RGY69502.1"/>
    </source>
</evidence>
<feature type="transmembrane region" description="Helical" evidence="1">
    <location>
        <begin position="163"/>
        <end position="183"/>
    </location>
</feature>
<comment type="caution">
    <text evidence="2">The sequence shown here is derived from an EMBL/GenBank/DDBJ whole genome shotgun (WGS) entry which is preliminary data.</text>
</comment>
<feature type="transmembrane region" description="Helical" evidence="1">
    <location>
        <begin position="284"/>
        <end position="304"/>
    </location>
</feature>